<evidence type="ECO:0000313" key="3">
    <source>
        <dbReference type="Proteomes" id="UP000778578"/>
    </source>
</evidence>
<accession>A0ABS7QBL7</accession>
<gene>
    <name evidence="2" type="ORF">K7862_23295</name>
</gene>
<feature type="compositionally biased region" description="Basic and acidic residues" evidence="1">
    <location>
        <begin position="358"/>
        <end position="375"/>
    </location>
</feature>
<organism evidence="2 3">
    <name type="scientific">Actinacidiphila acidipaludis</name>
    <dbReference type="NCBI Taxonomy" id="2873382"/>
    <lineage>
        <taxon>Bacteria</taxon>
        <taxon>Bacillati</taxon>
        <taxon>Actinomycetota</taxon>
        <taxon>Actinomycetes</taxon>
        <taxon>Kitasatosporales</taxon>
        <taxon>Streptomycetaceae</taxon>
        <taxon>Actinacidiphila</taxon>
    </lineage>
</organism>
<dbReference type="Proteomes" id="UP000778578">
    <property type="component" value="Unassembled WGS sequence"/>
</dbReference>
<protein>
    <recommendedName>
        <fullName evidence="4">Bacterial EndoU nuclease domain-containing protein</fullName>
    </recommendedName>
</protein>
<feature type="compositionally biased region" description="Gly residues" evidence="1">
    <location>
        <begin position="316"/>
        <end position="326"/>
    </location>
</feature>
<proteinExistence type="predicted"/>
<dbReference type="RefSeq" id="WP_222965667.1">
    <property type="nucleotide sequence ID" value="NZ_JAINZZ010000033.1"/>
</dbReference>
<dbReference type="EMBL" id="JAINZZ010000033">
    <property type="protein sequence ID" value="MBY8880538.1"/>
    <property type="molecule type" value="Genomic_DNA"/>
</dbReference>
<feature type="region of interest" description="Disordered" evidence="1">
    <location>
        <begin position="307"/>
        <end position="410"/>
    </location>
</feature>
<evidence type="ECO:0008006" key="4">
    <source>
        <dbReference type="Google" id="ProtNLM"/>
    </source>
</evidence>
<name>A0ABS7QBL7_9ACTN</name>
<evidence type="ECO:0000313" key="2">
    <source>
        <dbReference type="EMBL" id="MBY8880538.1"/>
    </source>
</evidence>
<evidence type="ECO:0000256" key="1">
    <source>
        <dbReference type="SAM" id="MobiDB-lite"/>
    </source>
</evidence>
<reference evidence="2 3" key="1">
    <citation type="submission" date="2021-08" db="EMBL/GenBank/DDBJ databases">
        <title>WGS of actinomycetes from Thailand.</title>
        <authorList>
            <person name="Thawai C."/>
        </authorList>
    </citation>
    <scope>NUCLEOTIDE SEQUENCE [LARGE SCALE GENOMIC DNA]</scope>
    <source>
        <strain evidence="2 3">PLK6-54</strain>
    </source>
</reference>
<keyword evidence="3" id="KW-1185">Reference proteome</keyword>
<sequence length="470" mass="48583">MRRPPVHDWAVLGEDGDPVPGDPDAITLLGLTLSKTADDIWREAGEIKALASVESWKSKAADNFRDAAGDVEGTLRKAYHRYHIAAQAMGTQVRDGSEADWASAVELSQQMAAKALKDAQTADADHRAAASKIGMLPPHTPDTDPTLVALRKQQSDAATALGAAKSDLHAAKDVHDRAAKAAAERIHRAITHDGLHDSRWDKVRHSVGDALSDIGHFAEDFGETALSDLASLGNAMAHDAGAVLEVLGGIGLATLGAGGEVGGLLLDATGIGAVLGVPAGVVSAGAIAGGLGLAGLGLSTIARDAAGPDRVDMTSDGGGGGGGGGDWSSTESSPASEEDQAAYTQRKTDLSGLSRNKQIAEVKKGTEVDGQKYKPEGALLRGAKHGIDWTEGPSRATKSGTPQGRFGSPADVDFATRKASQLGAGKEGFFELPPDNDCVEYLPDGTTRKPNAIFVKVRPDGTVHAYPLTR</sequence>
<comment type="caution">
    <text evidence="2">The sequence shown here is derived from an EMBL/GenBank/DDBJ whole genome shotgun (WGS) entry which is preliminary data.</text>
</comment>